<feature type="binding site" evidence="6">
    <location>
        <position position="6"/>
    </location>
    <ligand>
        <name>Mg(2+)</name>
        <dbReference type="ChEBI" id="CHEBI:18420"/>
    </ligand>
</feature>
<dbReference type="RefSeq" id="WP_133803579.1">
    <property type="nucleotide sequence ID" value="NZ_SNWQ01000017.1"/>
</dbReference>
<gene>
    <name evidence="6" type="primary">vapC</name>
    <name evidence="8" type="ORF">EV643_11779</name>
</gene>
<dbReference type="GO" id="GO:0090729">
    <property type="term" value="F:toxin activity"/>
    <property type="evidence" value="ECO:0007669"/>
    <property type="project" value="UniProtKB-KW"/>
</dbReference>
<evidence type="ECO:0000256" key="4">
    <source>
        <dbReference type="ARBA" id="ARBA00022801"/>
    </source>
</evidence>
<evidence type="ECO:0000313" key="8">
    <source>
        <dbReference type="EMBL" id="TDO44056.1"/>
    </source>
</evidence>
<name>A0A4R6K7Y9_9ACTN</name>
<dbReference type="SUPFAM" id="SSF88723">
    <property type="entry name" value="PIN domain-like"/>
    <property type="match status" value="1"/>
</dbReference>
<dbReference type="CDD" id="cd09874">
    <property type="entry name" value="PIN_MT3492-like"/>
    <property type="match status" value="1"/>
</dbReference>
<reference evidence="8 9" key="1">
    <citation type="submission" date="2019-03" db="EMBL/GenBank/DDBJ databases">
        <title>Genomic Encyclopedia of Type Strains, Phase III (KMG-III): the genomes of soil and plant-associated and newly described type strains.</title>
        <authorList>
            <person name="Whitman W."/>
        </authorList>
    </citation>
    <scope>NUCLEOTIDE SEQUENCE [LARGE SCALE GENOMIC DNA]</scope>
    <source>
        <strain evidence="8 9">VKM Ac-2527</strain>
    </source>
</reference>
<dbReference type="GO" id="GO:0000287">
    <property type="term" value="F:magnesium ion binding"/>
    <property type="evidence" value="ECO:0007669"/>
    <property type="project" value="UniProtKB-UniRule"/>
</dbReference>
<sequence>MIIYVDSSVLVRAYLPDEQGYEAANDLLFGEDALVTSTWTLVEVTSALTRAARSGRADLDGLLAAFETDTAVDGPVTLLRPDPVAVEARAIEIVRDHAIRSLDALHLAVAELAAMPLSSPEACGFASRDHAQAEVAAKLGFIGS</sequence>
<dbReference type="AlphaFoldDB" id="A0A4R6K7Y9"/>
<dbReference type="InterPro" id="IPR002716">
    <property type="entry name" value="PIN_dom"/>
</dbReference>
<dbReference type="InterPro" id="IPR022907">
    <property type="entry name" value="VapC_family"/>
</dbReference>
<dbReference type="Proteomes" id="UP000295388">
    <property type="component" value="Unassembled WGS sequence"/>
</dbReference>
<evidence type="ECO:0000256" key="3">
    <source>
        <dbReference type="ARBA" id="ARBA00022723"/>
    </source>
</evidence>
<dbReference type="OrthoDB" id="1525146at2"/>
<keyword evidence="4 6" id="KW-0378">Hydrolase</keyword>
<feature type="binding site" evidence="6">
    <location>
        <position position="103"/>
    </location>
    <ligand>
        <name>Mg(2+)</name>
        <dbReference type="ChEBI" id="CHEBI:18420"/>
    </ligand>
</feature>
<comment type="similarity">
    <text evidence="6">Belongs to the PINc/VapC protein family.</text>
</comment>
<dbReference type="GO" id="GO:0004540">
    <property type="term" value="F:RNA nuclease activity"/>
    <property type="evidence" value="ECO:0007669"/>
    <property type="project" value="InterPro"/>
</dbReference>
<evidence type="ECO:0000256" key="5">
    <source>
        <dbReference type="ARBA" id="ARBA00022842"/>
    </source>
</evidence>
<keyword evidence="1 6" id="KW-1277">Toxin-antitoxin system</keyword>
<dbReference type="EC" id="3.1.-.-" evidence="6"/>
<keyword evidence="6" id="KW-0800">Toxin</keyword>
<dbReference type="InterPro" id="IPR029060">
    <property type="entry name" value="PIN-like_dom_sf"/>
</dbReference>
<keyword evidence="5 6" id="KW-0460">Magnesium</keyword>
<keyword evidence="3 6" id="KW-0479">Metal-binding</keyword>
<evidence type="ECO:0000256" key="1">
    <source>
        <dbReference type="ARBA" id="ARBA00022649"/>
    </source>
</evidence>
<dbReference type="GO" id="GO:0016787">
    <property type="term" value="F:hydrolase activity"/>
    <property type="evidence" value="ECO:0007669"/>
    <property type="project" value="UniProtKB-KW"/>
</dbReference>
<evidence type="ECO:0000313" key="9">
    <source>
        <dbReference type="Proteomes" id="UP000295388"/>
    </source>
</evidence>
<comment type="cofactor">
    <cofactor evidence="6">
        <name>Mg(2+)</name>
        <dbReference type="ChEBI" id="CHEBI:18420"/>
    </cofactor>
</comment>
<accession>A0A4R6K7Y9</accession>
<keyword evidence="2 6" id="KW-0540">Nuclease</keyword>
<comment type="function">
    <text evidence="6">Toxic component of a toxin-antitoxin (TA) system. An RNase.</text>
</comment>
<feature type="domain" description="PIN" evidence="7">
    <location>
        <begin position="3"/>
        <end position="134"/>
    </location>
</feature>
<protein>
    <recommendedName>
        <fullName evidence="6">Ribonuclease VapC</fullName>
        <shortName evidence="6">RNase VapC</shortName>
        <ecNumber evidence="6">3.1.-.-</ecNumber>
    </recommendedName>
    <alternativeName>
        <fullName evidence="6">Toxin VapC</fullName>
    </alternativeName>
</protein>
<proteinExistence type="inferred from homology"/>
<keyword evidence="9" id="KW-1185">Reference proteome</keyword>
<dbReference type="EMBL" id="SNWQ01000017">
    <property type="protein sequence ID" value="TDO44056.1"/>
    <property type="molecule type" value="Genomic_DNA"/>
</dbReference>
<dbReference type="HAMAP" id="MF_00265">
    <property type="entry name" value="VapC_Nob1"/>
    <property type="match status" value="1"/>
</dbReference>
<comment type="caution">
    <text evidence="8">The sequence shown here is derived from an EMBL/GenBank/DDBJ whole genome shotgun (WGS) entry which is preliminary data.</text>
</comment>
<dbReference type="Gene3D" id="3.40.50.1010">
    <property type="entry name" value="5'-nuclease"/>
    <property type="match status" value="1"/>
</dbReference>
<evidence type="ECO:0000256" key="6">
    <source>
        <dbReference type="HAMAP-Rule" id="MF_00265"/>
    </source>
</evidence>
<dbReference type="Pfam" id="PF01850">
    <property type="entry name" value="PIN"/>
    <property type="match status" value="1"/>
</dbReference>
<evidence type="ECO:0000256" key="2">
    <source>
        <dbReference type="ARBA" id="ARBA00022722"/>
    </source>
</evidence>
<organism evidence="8 9">
    <name type="scientific">Kribbella caucasensis</name>
    <dbReference type="NCBI Taxonomy" id="2512215"/>
    <lineage>
        <taxon>Bacteria</taxon>
        <taxon>Bacillati</taxon>
        <taxon>Actinomycetota</taxon>
        <taxon>Actinomycetes</taxon>
        <taxon>Propionibacteriales</taxon>
        <taxon>Kribbellaceae</taxon>
        <taxon>Kribbella</taxon>
    </lineage>
</organism>
<evidence type="ECO:0000259" key="7">
    <source>
        <dbReference type="Pfam" id="PF01850"/>
    </source>
</evidence>